<dbReference type="PROSITE" id="PS51257">
    <property type="entry name" value="PROKAR_LIPOPROTEIN"/>
    <property type="match status" value="1"/>
</dbReference>
<gene>
    <name evidence="2" type="ORF">AAEO56_11405</name>
</gene>
<organism evidence="2 3">
    <name type="scientific">Flavobacterium arundinis</name>
    <dbReference type="NCBI Taxonomy" id="3139143"/>
    <lineage>
        <taxon>Bacteria</taxon>
        <taxon>Pseudomonadati</taxon>
        <taxon>Bacteroidota</taxon>
        <taxon>Flavobacteriia</taxon>
        <taxon>Flavobacteriales</taxon>
        <taxon>Flavobacteriaceae</taxon>
        <taxon>Flavobacterium</taxon>
    </lineage>
</organism>
<feature type="region of interest" description="Disordered" evidence="1">
    <location>
        <begin position="20"/>
        <end position="50"/>
    </location>
</feature>
<sequence length="203" mass="22349">MKYLILYLLLIISGCKNESGNTPASKDDAMEENADTVETPSGQAETPTPTDEAVDISLWDFNGDGQPDDEITVPVVEGTGNPVEDGTPGKFTITFDNKTLPNLAVGCCNPMPVGEGDLNGDGAAELSVFQSPMNGCVYTMTTYTFRNGKWRQLFEPFLVPTGCDEIRMEDLEKLVYRKNGKVYIMETDVNDEDFKKNPKEVKL</sequence>
<accession>A0ABU9HY06</accession>
<dbReference type="Proteomes" id="UP001464555">
    <property type="component" value="Unassembled WGS sequence"/>
</dbReference>
<protein>
    <submittedName>
        <fullName evidence="2">Uncharacterized protein</fullName>
    </submittedName>
</protein>
<evidence type="ECO:0000313" key="2">
    <source>
        <dbReference type="EMBL" id="MEL1244871.1"/>
    </source>
</evidence>
<keyword evidence="3" id="KW-1185">Reference proteome</keyword>
<feature type="compositionally biased region" description="Polar residues" evidence="1">
    <location>
        <begin position="36"/>
        <end position="49"/>
    </location>
</feature>
<evidence type="ECO:0000256" key="1">
    <source>
        <dbReference type="SAM" id="MobiDB-lite"/>
    </source>
</evidence>
<dbReference type="EMBL" id="JBBYHR010000005">
    <property type="protein sequence ID" value="MEL1244871.1"/>
    <property type="molecule type" value="Genomic_DNA"/>
</dbReference>
<proteinExistence type="predicted"/>
<dbReference type="SUPFAM" id="SSF69318">
    <property type="entry name" value="Integrin alpha N-terminal domain"/>
    <property type="match status" value="1"/>
</dbReference>
<reference evidence="2 3" key="1">
    <citation type="submission" date="2024-04" db="EMBL/GenBank/DDBJ databases">
        <title>Flavobacterium sp. DGU11 16S ribosomal RNA gene Genome sequencing and assembly.</title>
        <authorList>
            <person name="Park S."/>
        </authorList>
    </citation>
    <scope>NUCLEOTIDE SEQUENCE [LARGE SCALE GENOMIC DNA]</scope>
    <source>
        <strain evidence="2 3">DGU11</strain>
    </source>
</reference>
<dbReference type="RefSeq" id="WP_341697184.1">
    <property type="nucleotide sequence ID" value="NZ_JBBYHR010000005.1"/>
</dbReference>
<name>A0ABU9HY06_9FLAO</name>
<comment type="caution">
    <text evidence="2">The sequence shown here is derived from an EMBL/GenBank/DDBJ whole genome shotgun (WGS) entry which is preliminary data.</text>
</comment>
<dbReference type="InterPro" id="IPR028994">
    <property type="entry name" value="Integrin_alpha_N"/>
</dbReference>
<evidence type="ECO:0000313" key="3">
    <source>
        <dbReference type="Proteomes" id="UP001464555"/>
    </source>
</evidence>